<dbReference type="SUPFAM" id="SSF56059">
    <property type="entry name" value="Glutathione synthetase ATP-binding domain-like"/>
    <property type="match status" value="1"/>
</dbReference>
<dbReference type="Proteomes" id="UP000058636">
    <property type="component" value="Unassembled WGS sequence"/>
</dbReference>
<dbReference type="AlphaFoldDB" id="A0A101EPH4"/>
<protein>
    <submittedName>
        <fullName evidence="2">Uncharacterized protein</fullName>
    </submittedName>
</protein>
<name>A0A101EPH4_9THEM</name>
<proteinExistence type="predicted"/>
<dbReference type="InterPro" id="IPR011761">
    <property type="entry name" value="ATP-grasp"/>
</dbReference>
<dbReference type="PROSITE" id="PS50975">
    <property type="entry name" value="ATP_GRASP"/>
    <property type="match status" value="1"/>
</dbReference>
<comment type="caution">
    <text evidence="2">The sequence shown here is derived from an EMBL/GenBank/DDBJ whole genome shotgun (WGS) entry which is preliminary data.</text>
</comment>
<keyword evidence="1" id="KW-0547">Nucleotide-binding</keyword>
<dbReference type="Gene3D" id="3.30.1490.20">
    <property type="entry name" value="ATP-grasp fold, A domain"/>
    <property type="match status" value="1"/>
</dbReference>
<dbReference type="Gene3D" id="3.40.50.20">
    <property type="match status" value="1"/>
</dbReference>
<organism evidence="2 3">
    <name type="scientific">Thermotoga petrophila</name>
    <dbReference type="NCBI Taxonomy" id="93929"/>
    <lineage>
        <taxon>Bacteria</taxon>
        <taxon>Thermotogati</taxon>
        <taxon>Thermotogota</taxon>
        <taxon>Thermotogae</taxon>
        <taxon>Thermotogales</taxon>
        <taxon>Thermotogaceae</taxon>
        <taxon>Thermotoga</taxon>
    </lineage>
</organism>
<dbReference type="GO" id="GO:0005524">
    <property type="term" value="F:ATP binding"/>
    <property type="evidence" value="ECO:0007669"/>
    <property type="project" value="UniProtKB-UniRule"/>
</dbReference>
<dbReference type="Gene3D" id="3.30.470.20">
    <property type="entry name" value="ATP-grasp fold, B domain"/>
    <property type="match status" value="1"/>
</dbReference>
<gene>
    <name evidence="2" type="ORF">XD57_1580</name>
</gene>
<dbReference type="Pfam" id="PF15632">
    <property type="entry name" value="ATPgrasp_Ter"/>
    <property type="match status" value="1"/>
</dbReference>
<evidence type="ECO:0000313" key="3">
    <source>
        <dbReference type="Proteomes" id="UP000058636"/>
    </source>
</evidence>
<keyword evidence="1" id="KW-0067">ATP-binding</keyword>
<evidence type="ECO:0000256" key="1">
    <source>
        <dbReference type="PROSITE-ProRule" id="PRU00409"/>
    </source>
</evidence>
<dbReference type="PATRIC" id="fig|93930.3.peg.679"/>
<reference evidence="2 3" key="1">
    <citation type="journal article" date="2015" name="MBio">
        <title>Genome-Resolved Metagenomic Analysis Reveals Roles for Candidate Phyla and Other Microbial Community Members in Biogeochemical Transformations in Oil Reservoirs.</title>
        <authorList>
            <person name="Hu P."/>
            <person name="Tom L."/>
            <person name="Singh A."/>
            <person name="Thomas B.C."/>
            <person name="Baker B.J."/>
            <person name="Piceno Y.M."/>
            <person name="Andersen G.L."/>
            <person name="Banfield J.F."/>
        </authorList>
    </citation>
    <scope>NUCLEOTIDE SEQUENCE [LARGE SCALE GENOMIC DNA]</scope>
    <source>
        <strain evidence="2">46_26</strain>
    </source>
</reference>
<accession>A0A101EPH4</accession>
<dbReference type="InterPro" id="IPR013815">
    <property type="entry name" value="ATP_grasp_subdomain_1"/>
</dbReference>
<evidence type="ECO:0000313" key="2">
    <source>
        <dbReference type="EMBL" id="KUK22322.1"/>
    </source>
</evidence>
<dbReference type="GO" id="GO:0046872">
    <property type="term" value="F:metal ion binding"/>
    <property type="evidence" value="ECO:0007669"/>
    <property type="project" value="InterPro"/>
</dbReference>
<sequence>MVKILIGSCGGLTGLYLAKTLRKMAIEEKIEIYGFDVTTKIPTKFFLDKLFVLSRATEEENFIDQLIKILNREKIDIYIPVHSDECRIVSKHQGEISKRSHAKFMISPYETFKELDNKANAYRALKEIGLKTPKVYESPSDVTEFPVAVKPAVGSGSKKFFVCKTKEELEFVNKAYKDVLIMEYLEGKEYTVDTFFNREGKLSTYNQRTRIKTLGGAAIISENDFSVDVREQIEKIASRYKIIGPANFQFFLTPNNDVVFTDINLRFASGGLPLSVVSGADIVKLLILELLEKPYDPTEFQSDRKKRVMYRYFEEIFEVSESDSL</sequence>
<dbReference type="EMBL" id="LGFG01000192">
    <property type="protein sequence ID" value="KUK22322.1"/>
    <property type="molecule type" value="Genomic_DNA"/>
</dbReference>